<evidence type="ECO:0000313" key="2">
    <source>
        <dbReference type="Proteomes" id="UP000013085"/>
    </source>
</evidence>
<accession>A0A0E2H2J7</accession>
<dbReference type="HOGENOM" id="CLU_2394543_0_0_9"/>
<dbReference type="EMBL" id="AGYR01000070">
    <property type="protein sequence ID" value="ENZ07000.1"/>
    <property type="molecule type" value="Genomic_DNA"/>
</dbReference>
<evidence type="ECO:0000313" key="1">
    <source>
        <dbReference type="EMBL" id="ENZ07000.1"/>
    </source>
</evidence>
<dbReference type="AlphaFoldDB" id="A0A0E2H2J7"/>
<name>A0A0E2H2J7_9FIRM</name>
<reference evidence="1 2" key="1">
    <citation type="submission" date="2013-01" db="EMBL/GenBank/DDBJ databases">
        <title>The Genome Sequence of Clostridium clostridioforme 90A8.</title>
        <authorList>
            <consortium name="The Broad Institute Genome Sequencing Platform"/>
            <person name="Earl A."/>
            <person name="Ward D."/>
            <person name="Feldgarden M."/>
            <person name="Gevers D."/>
            <person name="Courvalin P."/>
            <person name="Lambert T."/>
            <person name="Walker B."/>
            <person name="Young S.K."/>
            <person name="Zeng Q."/>
            <person name="Gargeya S."/>
            <person name="Fitzgerald M."/>
            <person name="Haas B."/>
            <person name="Abouelleil A."/>
            <person name="Alvarado L."/>
            <person name="Arachchi H.M."/>
            <person name="Berlin A.M."/>
            <person name="Chapman S.B."/>
            <person name="Dewar J."/>
            <person name="Goldberg J."/>
            <person name="Griggs A."/>
            <person name="Gujja S."/>
            <person name="Hansen M."/>
            <person name="Howarth C."/>
            <person name="Imamovic A."/>
            <person name="Larimer J."/>
            <person name="McCowan C."/>
            <person name="Murphy C."/>
            <person name="Neiman D."/>
            <person name="Pearson M."/>
            <person name="Priest M."/>
            <person name="Roberts A."/>
            <person name="Saif S."/>
            <person name="Shea T."/>
            <person name="Sisk P."/>
            <person name="Sykes S."/>
            <person name="Wortman J."/>
            <person name="Nusbaum C."/>
            <person name="Birren B."/>
        </authorList>
    </citation>
    <scope>NUCLEOTIDE SEQUENCE [LARGE SCALE GENOMIC DNA]</scope>
    <source>
        <strain evidence="1 2">90A8</strain>
    </source>
</reference>
<protein>
    <submittedName>
        <fullName evidence="1">Uncharacterized protein</fullName>
    </submittedName>
</protein>
<comment type="caution">
    <text evidence="1">The sequence shown here is derived from an EMBL/GenBank/DDBJ whole genome shotgun (WGS) entry which is preliminary data.</text>
</comment>
<gene>
    <name evidence="1" type="ORF">HMPREF1090_05342</name>
</gene>
<dbReference type="Proteomes" id="UP000013085">
    <property type="component" value="Unassembled WGS sequence"/>
</dbReference>
<organism evidence="1 2">
    <name type="scientific">[Clostridium] clostridioforme 90A8</name>
    <dbReference type="NCBI Taxonomy" id="999408"/>
    <lineage>
        <taxon>Bacteria</taxon>
        <taxon>Bacillati</taxon>
        <taxon>Bacillota</taxon>
        <taxon>Clostridia</taxon>
        <taxon>Lachnospirales</taxon>
        <taxon>Lachnospiraceae</taxon>
        <taxon>Enterocloster</taxon>
    </lineage>
</organism>
<sequence>MKMKFTYPSERDFERNCPCSQFIESYARSISPRSAVLDFCMGHQSIQDKKTYFATYDVFLANNQGHYRLEVSCTILPNRNYSYKTISKSEIHQ</sequence>
<proteinExistence type="predicted"/>